<dbReference type="InterPro" id="IPR039119">
    <property type="entry name" value="ABT1/Esf2"/>
</dbReference>
<dbReference type="GO" id="GO:0034462">
    <property type="term" value="P:small-subunit processome assembly"/>
    <property type="evidence" value="ECO:0007669"/>
    <property type="project" value="TreeGrafter"/>
</dbReference>
<dbReference type="GO" id="GO:0000480">
    <property type="term" value="P:endonucleolytic cleavage in 5'-ETS of tricistronic rRNA transcript (SSU-rRNA, 5.8S rRNA, LSU-rRNA)"/>
    <property type="evidence" value="ECO:0007669"/>
    <property type="project" value="TreeGrafter"/>
</dbReference>
<dbReference type="Proteomes" id="UP001153365">
    <property type="component" value="Unassembled WGS sequence"/>
</dbReference>
<dbReference type="InterPro" id="IPR012677">
    <property type="entry name" value="Nucleotide-bd_a/b_plait_sf"/>
</dbReference>
<dbReference type="CDD" id="cd12263">
    <property type="entry name" value="RRM_ABT1_like"/>
    <property type="match status" value="1"/>
</dbReference>
<evidence type="ECO:0000313" key="9">
    <source>
        <dbReference type="Proteomes" id="UP001153365"/>
    </source>
</evidence>
<dbReference type="EMBL" id="CALTRL010003488">
    <property type="protein sequence ID" value="CAH7681237.1"/>
    <property type="molecule type" value="Genomic_DNA"/>
</dbReference>
<dbReference type="AlphaFoldDB" id="A0AAV0B791"/>
<comment type="caution">
    <text evidence="8">The sequence shown here is derived from an EMBL/GenBank/DDBJ whole genome shotgun (WGS) entry which is preliminary data.</text>
</comment>
<dbReference type="GO" id="GO:0005730">
    <property type="term" value="C:nucleolus"/>
    <property type="evidence" value="ECO:0007669"/>
    <property type="project" value="UniProtKB-SubCell"/>
</dbReference>
<dbReference type="GO" id="GO:0000472">
    <property type="term" value="P:endonucleolytic cleavage to generate mature 5'-end of SSU-rRNA from (SSU-rRNA, 5.8S rRNA, LSU-rRNA)"/>
    <property type="evidence" value="ECO:0007669"/>
    <property type="project" value="TreeGrafter"/>
</dbReference>
<keyword evidence="4" id="KW-0539">Nucleus</keyword>
<feature type="domain" description="RRM" evidence="7">
    <location>
        <begin position="82"/>
        <end position="177"/>
    </location>
</feature>
<feature type="region of interest" description="Disordered" evidence="6">
    <location>
        <begin position="1"/>
        <end position="55"/>
    </location>
</feature>
<name>A0AAV0B791_PHAPC</name>
<evidence type="ECO:0000256" key="5">
    <source>
        <dbReference type="ARBA" id="ARBA00032634"/>
    </source>
</evidence>
<dbReference type="PANTHER" id="PTHR12311:SF7">
    <property type="entry name" value="ACTIVATOR OF BASAL TRANSCRIPTION 1"/>
    <property type="match status" value="1"/>
</dbReference>
<evidence type="ECO:0000256" key="1">
    <source>
        <dbReference type="ARBA" id="ARBA00004604"/>
    </source>
</evidence>
<feature type="region of interest" description="Disordered" evidence="6">
    <location>
        <begin position="118"/>
        <end position="138"/>
    </location>
</feature>
<comment type="subcellular location">
    <subcellularLocation>
        <location evidence="1">Nucleus</location>
        <location evidence="1">Nucleolus</location>
    </subcellularLocation>
</comment>
<dbReference type="InterPro" id="IPR034353">
    <property type="entry name" value="ABT1/ESF2_RRM"/>
</dbReference>
<dbReference type="SUPFAM" id="SSF54928">
    <property type="entry name" value="RNA-binding domain, RBD"/>
    <property type="match status" value="1"/>
</dbReference>
<dbReference type="GO" id="GO:0000447">
    <property type="term" value="P:endonucleolytic cleavage in ITS1 to separate SSU-rRNA from 5.8S rRNA and LSU-rRNA from tricistronic rRNA transcript (SSU-rRNA, 5.8S rRNA, LSU-rRNA)"/>
    <property type="evidence" value="ECO:0007669"/>
    <property type="project" value="TreeGrafter"/>
</dbReference>
<proteinExistence type="inferred from homology"/>
<feature type="compositionally biased region" description="Polar residues" evidence="6">
    <location>
        <begin position="17"/>
        <end position="28"/>
    </location>
</feature>
<dbReference type="GO" id="GO:0003723">
    <property type="term" value="F:RNA binding"/>
    <property type="evidence" value="ECO:0007669"/>
    <property type="project" value="UniProtKB-KW"/>
</dbReference>
<comment type="similarity">
    <text evidence="2">Belongs to the ESF2/ABP1 family.</text>
</comment>
<dbReference type="InterPro" id="IPR000504">
    <property type="entry name" value="RRM_dom"/>
</dbReference>
<organism evidence="8 9">
    <name type="scientific">Phakopsora pachyrhizi</name>
    <name type="common">Asian soybean rust disease fungus</name>
    <dbReference type="NCBI Taxonomy" id="170000"/>
    <lineage>
        <taxon>Eukaryota</taxon>
        <taxon>Fungi</taxon>
        <taxon>Dikarya</taxon>
        <taxon>Basidiomycota</taxon>
        <taxon>Pucciniomycotina</taxon>
        <taxon>Pucciniomycetes</taxon>
        <taxon>Pucciniales</taxon>
        <taxon>Phakopsoraceae</taxon>
        <taxon>Phakopsora</taxon>
    </lineage>
</organism>
<keyword evidence="9" id="KW-1185">Reference proteome</keyword>
<sequence>MISERAQDDDNQKEQCKSGSTTSCQSEKSYLVDLENDRSHGEIVSDDDQSLNLESNQNSNYQKVIDLKEISKLEKKIDRTGLIYVARIPPGMGPGKLKHLLSRWGSINRVYLARDEESKNNEKLSRKRNSKRKNLRQKHQSYDFKEGWVEFEDKKVARRVAEMLNTRPIGGKPSDRFYSDLWSLTYLPRFKWSRLSDQIATERRMKEQLQRNSLEDSKKSQDWYLRMVEKGKVNEKIRAKEISRKGKLVNPDKWKKDFRQRDIEVNEQSDRKSVLKAEDPKLKSVLSQLL</sequence>
<reference evidence="8" key="1">
    <citation type="submission" date="2022-06" db="EMBL/GenBank/DDBJ databases">
        <authorList>
            <consortium name="SYNGENTA / RWTH Aachen University"/>
        </authorList>
    </citation>
    <scope>NUCLEOTIDE SEQUENCE</scope>
</reference>
<evidence type="ECO:0000256" key="4">
    <source>
        <dbReference type="ARBA" id="ARBA00023242"/>
    </source>
</evidence>
<evidence type="ECO:0000313" key="8">
    <source>
        <dbReference type="EMBL" id="CAH7681237.1"/>
    </source>
</evidence>
<dbReference type="SMART" id="SM00360">
    <property type="entry name" value="RRM"/>
    <property type="match status" value="1"/>
</dbReference>
<evidence type="ECO:0000256" key="6">
    <source>
        <dbReference type="SAM" id="MobiDB-lite"/>
    </source>
</evidence>
<dbReference type="PANTHER" id="PTHR12311">
    <property type="entry name" value="ACTIVATOR OF BASAL TRANSCRIPTION 1"/>
    <property type="match status" value="1"/>
</dbReference>
<evidence type="ECO:0000259" key="7">
    <source>
        <dbReference type="SMART" id="SM00360"/>
    </source>
</evidence>
<evidence type="ECO:0000256" key="3">
    <source>
        <dbReference type="ARBA" id="ARBA00022884"/>
    </source>
</evidence>
<keyword evidence="3" id="KW-0694">RNA-binding</keyword>
<dbReference type="Gene3D" id="3.30.70.330">
    <property type="match status" value="1"/>
</dbReference>
<evidence type="ECO:0000256" key="2">
    <source>
        <dbReference type="ARBA" id="ARBA00005819"/>
    </source>
</evidence>
<dbReference type="InterPro" id="IPR035979">
    <property type="entry name" value="RBD_domain_sf"/>
</dbReference>
<feature type="compositionally biased region" description="Basic residues" evidence="6">
    <location>
        <begin position="125"/>
        <end position="138"/>
    </location>
</feature>
<feature type="compositionally biased region" description="Basic and acidic residues" evidence="6">
    <location>
        <begin position="1"/>
        <end position="16"/>
    </location>
</feature>
<protein>
    <recommendedName>
        <fullName evidence="5">18S rRNA factor 2</fullName>
    </recommendedName>
</protein>
<accession>A0AAV0B791</accession>
<gene>
    <name evidence="8" type="ORF">PPACK8108_LOCUS13812</name>
</gene>